<dbReference type="Pfam" id="PF08472">
    <property type="entry name" value="S6PP_C"/>
    <property type="match status" value="1"/>
</dbReference>
<reference evidence="4" key="1">
    <citation type="submission" date="2022-06" db="EMBL/GenBank/DDBJ databases">
        <title>Uncovering the hologenomic basis of an extraordinary plant invasion.</title>
        <authorList>
            <person name="Bieker V.C."/>
            <person name="Martin M.D."/>
            <person name="Gilbert T."/>
            <person name="Hodgins K."/>
            <person name="Battlay P."/>
            <person name="Petersen B."/>
            <person name="Wilson J."/>
        </authorList>
    </citation>
    <scope>NUCLEOTIDE SEQUENCE</scope>
    <source>
        <strain evidence="4">AA19_3_7</strain>
        <tissue evidence="4">Leaf</tissue>
    </source>
</reference>
<organism evidence="4 5">
    <name type="scientific">Ambrosia artemisiifolia</name>
    <name type="common">Common ragweed</name>
    <dbReference type="NCBI Taxonomy" id="4212"/>
    <lineage>
        <taxon>Eukaryota</taxon>
        <taxon>Viridiplantae</taxon>
        <taxon>Streptophyta</taxon>
        <taxon>Embryophyta</taxon>
        <taxon>Tracheophyta</taxon>
        <taxon>Spermatophyta</taxon>
        <taxon>Magnoliopsida</taxon>
        <taxon>eudicotyledons</taxon>
        <taxon>Gunneridae</taxon>
        <taxon>Pentapetalae</taxon>
        <taxon>asterids</taxon>
        <taxon>campanulids</taxon>
        <taxon>Asterales</taxon>
        <taxon>Asteraceae</taxon>
        <taxon>Asteroideae</taxon>
        <taxon>Heliantheae alliance</taxon>
        <taxon>Heliantheae</taxon>
        <taxon>Ambrosia</taxon>
    </lineage>
</organism>
<dbReference type="InterPro" id="IPR051518">
    <property type="entry name" value="Sucrose_Phosphatase"/>
</dbReference>
<evidence type="ECO:0000259" key="2">
    <source>
        <dbReference type="Pfam" id="PF05116"/>
    </source>
</evidence>
<dbReference type="Proteomes" id="UP001206925">
    <property type="component" value="Unassembled WGS sequence"/>
</dbReference>
<dbReference type="AlphaFoldDB" id="A0AAD5GPN3"/>
<dbReference type="EMBL" id="JAMZMK010006771">
    <property type="protein sequence ID" value="KAI7747358.1"/>
    <property type="molecule type" value="Genomic_DNA"/>
</dbReference>
<proteinExistence type="predicted"/>
<dbReference type="SUPFAM" id="SSF54427">
    <property type="entry name" value="NTF2-like"/>
    <property type="match status" value="1"/>
</dbReference>
<evidence type="ECO:0000313" key="4">
    <source>
        <dbReference type="EMBL" id="KAI7747358.1"/>
    </source>
</evidence>
<evidence type="ECO:0000256" key="1">
    <source>
        <dbReference type="ARBA" id="ARBA00022801"/>
    </source>
</evidence>
<dbReference type="GO" id="GO:0005986">
    <property type="term" value="P:sucrose biosynthetic process"/>
    <property type="evidence" value="ECO:0007669"/>
    <property type="project" value="InterPro"/>
</dbReference>
<dbReference type="InterPro" id="IPR013679">
    <property type="entry name" value="SPP_C"/>
</dbReference>
<protein>
    <submittedName>
        <fullName evidence="4">Uncharacterized protein</fullName>
    </submittedName>
</protein>
<accession>A0AAD5GPN3</accession>
<dbReference type="Gene3D" id="3.10.450.50">
    <property type="match status" value="1"/>
</dbReference>
<dbReference type="PANTHER" id="PTHR46521">
    <property type="entry name" value="SUCROSE-PHOSPHATASE 2-RELATED"/>
    <property type="match status" value="1"/>
</dbReference>
<name>A0AAD5GPN3_AMBAR</name>
<dbReference type="InterPro" id="IPR032710">
    <property type="entry name" value="NTF2-like_dom_sf"/>
</dbReference>
<feature type="non-terminal residue" evidence="4">
    <location>
        <position position="247"/>
    </location>
</feature>
<dbReference type="GO" id="GO:0050307">
    <property type="term" value="F:sucrose-phosphate phosphatase activity"/>
    <property type="evidence" value="ECO:0007669"/>
    <property type="project" value="InterPro"/>
</dbReference>
<keyword evidence="1" id="KW-0378">Hydrolase</keyword>
<gene>
    <name evidence="4" type="ORF">M8C21_007991</name>
</gene>
<feature type="domain" description="Sucrose phosphatase-like" evidence="2">
    <location>
        <begin position="1"/>
        <end position="80"/>
    </location>
</feature>
<keyword evidence="5" id="KW-1185">Reference proteome</keyword>
<dbReference type="Gene3D" id="3.90.1070.10">
    <property type="match status" value="1"/>
</dbReference>
<dbReference type="PANTHER" id="PTHR46521:SF4">
    <property type="entry name" value="SUCROSE-PHOSPHATASE 2-RELATED"/>
    <property type="match status" value="1"/>
</dbReference>
<dbReference type="Pfam" id="PF05116">
    <property type="entry name" value="S6PP"/>
    <property type="match status" value="2"/>
</dbReference>
<comment type="caution">
    <text evidence="4">The sequence shown here is derived from an EMBL/GenBank/DDBJ whole genome shotgun (WGS) entry which is preliminary data.</text>
</comment>
<dbReference type="InterPro" id="IPR006380">
    <property type="entry name" value="SPP-like_dom"/>
</dbReference>
<evidence type="ECO:0000259" key="3">
    <source>
        <dbReference type="Pfam" id="PF08472"/>
    </source>
</evidence>
<evidence type="ECO:0000313" key="5">
    <source>
        <dbReference type="Proteomes" id="UP001206925"/>
    </source>
</evidence>
<feature type="domain" description="Sucrose-phosphatase C-terminal" evidence="3">
    <location>
        <begin position="120"/>
        <end position="237"/>
    </location>
</feature>
<sequence length="247" mass="28303">MSVGTEITYGNDMVPDEGWVEFLNQKWDRNIVSEETSNVFLFMVMQSETEQRQHKASFYVEKEKAQEVIKTLSERLTKRGWHTENAKNNPKIIHATERCAAGIIEAIGHFNLGPNISSRDRWRRAEVENAEVYLSNLKSVCSPSGVFVHPSGVEQSLYDCINKLKACCGDKKDKQYRVWVDQVFPLQIDSDTWIVKFMKWEQTGEEQQGCFTTVIVSSKGVKPAEGLTWLHVHQTWIAGTTQNTRND</sequence>
<feature type="domain" description="Sucrose phosphatase-like" evidence="2">
    <location>
        <begin position="81"/>
        <end position="111"/>
    </location>
</feature>